<dbReference type="Pfam" id="PF06772">
    <property type="entry name" value="LtrA"/>
    <property type="match status" value="1"/>
</dbReference>
<feature type="transmembrane region" description="Helical" evidence="1">
    <location>
        <begin position="28"/>
        <end position="48"/>
    </location>
</feature>
<evidence type="ECO:0000313" key="2">
    <source>
        <dbReference type="EMBL" id="MBT2134330.1"/>
    </source>
</evidence>
<keyword evidence="3" id="KW-1185">Reference proteome</keyword>
<proteinExistence type="predicted"/>
<dbReference type="EMBL" id="JAHFVK010000001">
    <property type="protein sequence ID" value="MBT2134330.1"/>
    <property type="molecule type" value="Genomic_DNA"/>
</dbReference>
<feature type="transmembrane region" description="Helical" evidence="1">
    <location>
        <begin position="174"/>
        <end position="196"/>
    </location>
</feature>
<dbReference type="PANTHER" id="PTHR36840">
    <property type="entry name" value="BLL5714 PROTEIN"/>
    <property type="match status" value="1"/>
</dbReference>
<feature type="transmembrane region" description="Helical" evidence="1">
    <location>
        <begin position="116"/>
        <end position="135"/>
    </location>
</feature>
<dbReference type="InterPro" id="IPR010640">
    <property type="entry name" value="Low_temperature_requirement_A"/>
</dbReference>
<dbReference type="Proteomes" id="UP000811255">
    <property type="component" value="Unassembled WGS sequence"/>
</dbReference>
<reference evidence="2 3" key="1">
    <citation type="submission" date="2021-05" db="EMBL/GenBank/DDBJ databases">
        <title>Croceibacterium sp. LX-88 genome sequence.</title>
        <authorList>
            <person name="Luo X."/>
        </authorList>
    </citation>
    <scope>NUCLEOTIDE SEQUENCE [LARGE SCALE GENOMIC DNA]</scope>
    <source>
        <strain evidence="2 3">LX-88</strain>
    </source>
</reference>
<comment type="caution">
    <text evidence="2">The sequence shown here is derived from an EMBL/GenBank/DDBJ whole genome shotgun (WGS) entry which is preliminary data.</text>
</comment>
<feature type="transmembrane region" description="Helical" evidence="1">
    <location>
        <begin position="216"/>
        <end position="236"/>
    </location>
</feature>
<feature type="transmembrane region" description="Helical" evidence="1">
    <location>
        <begin position="60"/>
        <end position="78"/>
    </location>
</feature>
<accession>A0ABS5W3K1</accession>
<feature type="transmembrane region" description="Helical" evidence="1">
    <location>
        <begin position="287"/>
        <end position="305"/>
    </location>
</feature>
<feature type="transmembrane region" description="Helical" evidence="1">
    <location>
        <begin position="317"/>
        <end position="337"/>
    </location>
</feature>
<dbReference type="PANTHER" id="PTHR36840:SF1">
    <property type="entry name" value="BLL5714 PROTEIN"/>
    <property type="match status" value="1"/>
</dbReference>
<gene>
    <name evidence="2" type="ORF">KK137_08300</name>
</gene>
<feature type="transmembrane region" description="Helical" evidence="1">
    <location>
        <begin position="242"/>
        <end position="263"/>
    </location>
</feature>
<sequence length="411" mass="45707">MSEGHGAQGSSKNRSLLRDQNGHVPVSYLELFFDLVFVFALTQISHLILETMSWQGLAEAAIAFSAVWLAWIYTTWAANWAEPERLPVRIMLICVMLASLIMAVVLPHAFEDKGLIFALSYVAIQVGRTLFMVYVMYRSEGGNARNMLRIAIWFMTSAVVWIAGALLAEGWDRFWWWLAALAIEYAGPFALFRLPFLGRSTLDDWSISGHHLAERCALFIIIALGEGIVVTGGTFAGQAFTATNLTAFLIAFSGSVLMWWIYFDTGARRGSDRIEHHSQPGRVARDAYTYLHMPIVMGIIGGAVADEMLLAHPDHHASRALVAFTCGGMALYLLGVGQFKKGSSTHLRFPLSHLAGLSLFGWLATYAWLVPLPALLFGSLGVAVLLLVAVWEWFSLHGGWQERLERWRKKA</sequence>
<feature type="transmembrane region" description="Helical" evidence="1">
    <location>
        <begin position="375"/>
        <end position="394"/>
    </location>
</feature>
<organism evidence="2 3">
    <name type="scientific">Croceibacterium selenioxidans</name>
    <dbReference type="NCBI Taxonomy" id="2838833"/>
    <lineage>
        <taxon>Bacteria</taxon>
        <taxon>Pseudomonadati</taxon>
        <taxon>Pseudomonadota</taxon>
        <taxon>Alphaproteobacteria</taxon>
        <taxon>Sphingomonadales</taxon>
        <taxon>Erythrobacteraceae</taxon>
        <taxon>Croceibacterium</taxon>
    </lineage>
</organism>
<feature type="transmembrane region" description="Helical" evidence="1">
    <location>
        <begin position="349"/>
        <end position="369"/>
    </location>
</feature>
<keyword evidence="1" id="KW-0812">Transmembrane</keyword>
<protein>
    <submittedName>
        <fullName evidence="2">Low temperature requirement protein A</fullName>
    </submittedName>
</protein>
<evidence type="ECO:0000313" key="3">
    <source>
        <dbReference type="Proteomes" id="UP000811255"/>
    </source>
</evidence>
<feature type="transmembrane region" description="Helical" evidence="1">
    <location>
        <begin position="90"/>
        <end position="110"/>
    </location>
</feature>
<feature type="transmembrane region" description="Helical" evidence="1">
    <location>
        <begin position="147"/>
        <end position="168"/>
    </location>
</feature>
<name>A0ABS5W3K1_9SPHN</name>
<evidence type="ECO:0000256" key="1">
    <source>
        <dbReference type="SAM" id="Phobius"/>
    </source>
</evidence>
<keyword evidence="1" id="KW-1133">Transmembrane helix</keyword>
<keyword evidence="1" id="KW-0472">Membrane</keyword>